<dbReference type="EMBL" id="GGEC01054747">
    <property type="protein sequence ID" value="MBX35231.1"/>
    <property type="molecule type" value="Transcribed_RNA"/>
</dbReference>
<proteinExistence type="predicted"/>
<protein>
    <submittedName>
        <fullName evidence="1">Uncharacterized protein</fullName>
    </submittedName>
</protein>
<organism evidence="1">
    <name type="scientific">Rhizophora mucronata</name>
    <name type="common">Asiatic mangrove</name>
    <dbReference type="NCBI Taxonomy" id="61149"/>
    <lineage>
        <taxon>Eukaryota</taxon>
        <taxon>Viridiplantae</taxon>
        <taxon>Streptophyta</taxon>
        <taxon>Embryophyta</taxon>
        <taxon>Tracheophyta</taxon>
        <taxon>Spermatophyta</taxon>
        <taxon>Magnoliopsida</taxon>
        <taxon>eudicotyledons</taxon>
        <taxon>Gunneridae</taxon>
        <taxon>Pentapetalae</taxon>
        <taxon>rosids</taxon>
        <taxon>fabids</taxon>
        <taxon>Malpighiales</taxon>
        <taxon>Rhizophoraceae</taxon>
        <taxon>Rhizophora</taxon>
    </lineage>
</organism>
<reference evidence="1" key="1">
    <citation type="submission" date="2018-02" db="EMBL/GenBank/DDBJ databases">
        <title>Rhizophora mucronata_Transcriptome.</title>
        <authorList>
            <person name="Meera S.P."/>
            <person name="Sreeshan A."/>
            <person name="Augustine A."/>
        </authorList>
    </citation>
    <scope>NUCLEOTIDE SEQUENCE</scope>
    <source>
        <tissue evidence="1">Leaf</tissue>
    </source>
</reference>
<accession>A0A2P2MYD4</accession>
<dbReference type="AlphaFoldDB" id="A0A2P2MYD4"/>
<evidence type="ECO:0000313" key="1">
    <source>
        <dbReference type="EMBL" id="MBX35231.1"/>
    </source>
</evidence>
<name>A0A2P2MYD4_RHIMU</name>
<sequence length="46" mass="5103">MMQKGNCVCILIVTKNASLATSRSYIYLMSKKKESHHLPMVSASSD</sequence>